<dbReference type="InterPro" id="IPR050093">
    <property type="entry name" value="ABC_SmlMolc_Importer"/>
</dbReference>
<accession>A0ABS7JUZ4</accession>
<evidence type="ECO:0000313" key="5">
    <source>
        <dbReference type="EMBL" id="MBX7501470.1"/>
    </source>
</evidence>
<dbReference type="PROSITE" id="PS00211">
    <property type="entry name" value="ABC_TRANSPORTER_1"/>
    <property type="match status" value="1"/>
</dbReference>
<reference evidence="5 6" key="1">
    <citation type="submission" date="2021-08" db="EMBL/GenBank/DDBJ databases">
        <title>Comparative Genomics Analysis of the Genus Qipengyuania Reveals Extensive Genetic Diversity and Metabolic Versatility, Including the Description of Fifteen Novel Species.</title>
        <authorList>
            <person name="Liu Y."/>
        </authorList>
    </citation>
    <scope>NUCLEOTIDE SEQUENCE [LARGE SCALE GENOMIC DNA]</scope>
    <source>
        <strain evidence="5 6">YG27</strain>
    </source>
</reference>
<dbReference type="InterPro" id="IPR003439">
    <property type="entry name" value="ABC_transporter-like_ATP-bd"/>
</dbReference>
<dbReference type="GO" id="GO:0005524">
    <property type="term" value="F:ATP binding"/>
    <property type="evidence" value="ECO:0007669"/>
    <property type="project" value="UniProtKB-KW"/>
</dbReference>
<dbReference type="SUPFAM" id="SSF52540">
    <property type="entry name" value="P-loop containing nucleoside triphosphate hydrolases"/>
    <property type="match status" value="1"/>
</dbReference>
<proteinExistence type="predicted"/>
<dbReference type="Proteomes" id="UP000782554">
    <property type="component" value="Unassembled WGS sequence"/>
</dbReference>
<dbReference type="RefSeq" id="WP_221602887.1">
    <property type="nucleotide sequence ID" value="NZ_JAIGNU010000001.1"/>
</dbReference>
<dbReference type="InterPro" id="IPR017871">
    <property type="entry name" value="ABC_transporter-like_CS"/>
</dbReference>
<comment type="caution">
    <text evidence="5">The sequence shown here is derived from an EMBL/GenBank/DDBJ whole genome shotgun (WGS) entry which is preliminary data.</text>
</comment>
<dbReference type="PROSITE" id="PS50893">
    <property type="entry name" value="ABC_TRANSPORTER_2"/>
    <property type="match status" value="1"/>
</dbReference>
<gene>
    <name evidence="5" type="ORF">K3181_08450</name>
</gene>
<dbReference type="EMBL" id="JAIGNU010000001">
    <property type="protein sequence ID" value="MBX7501470.1"/>
    <property type="molecule type" value="Genomic_DNA"/>
</dbReference>
<dbReference type="Pfam" id="PF00005">
    <property type="entry name" value="ABC_tran"/>
    <property type="match status" value="1"/>
</dbReference>
<feature type="domain" description="ABC transporter" evidence="4">
    <location>
        <begin position="1"/>
        <end position="219"/>
    </location>
</feature>
<keyword evidence="1" id="KW-0813">Transport</keyword>
<dbReference type="SMART" id="SM00382">
    <property type="entry name" value="AAA"/>
    <property type="match status" value="1"/>
</dbReference>
<evidence type="ECO:0000256" key="2">
    <source>
        <dbReference type="ARBA" id="ARBA00022741"/>
    </source>
</evidence>
<dbReference type="PANTHER" id="PTHR42781">
    <property type="entry name" value="SPERMIDINE/PUTRESCINE IMPORT ATP-BINDING PROTEIN POTA"/>
    <property type="match status" value="1"/>
</dbReference>
<evidence type="ECO:0000256" key="3">
    <source>
        <dbReference type="ARBA" id="ARBA00022840"/>
    </source>
</evidence>
<keyword evidence="2" id="KW-0547">Nucleotide-binding</keyword>
<dbReference type="PANTHER" id="PTHR42781:SF4">
    <property type="entry name" value="SPERMIDINE_PUTRESCINE IMPORT ATP-BINDING PROTEIN POTA"/>
    <property type="match status" value="1"/>
</dbReference>
<name>A0ABS7JUZ4_9SPHN</name>
<evidence type="ECO:0000256" key="1">
    <source>
        <dbReference type="ARBA" id="ARBA00022448"/>
    </source>
</evidence>
<keyword evidence="6" id="KW-1185">Reference proteome</keyword>
<keyword evidence="3 5" id="KW-0067">ATP-binding</keyword>
<organism evidence="5 6">
    <name type="scientific">Qipengyuania mesophila</name>
    <dbReference type="NCBI Taxonomy" id="2867246"/>
    <lineage>
        <taxon>Bacteria</taxon>
        <taxon>Pseudomonadati</taxon>
        <taxon>Pseudomonadota</taxon>
        <taxon>Alphaproteobacteria</taxon>
        <taxon>Sphingomonadales</taxon>
        <taxon>Erythrobacteraceae</taxon>
        <taxon>Qipengyuania</taxon>
    </lineage>
</organism>
<evidence type="ECO:0000259" key="4">
    <source>
        <dbReference type="PROSITE" id="PS50893"/>
    </source>
</evidence>
<evidence type="ECO:0000313" key="6">
    <source>
        <dbReference type="Proteomes" id="UP000782554"/>
    </source>
</evidence>
<sequence>MAVDDVSLAIDRGAFVALVGASGSGKSTLLKAVNRLVEPSSGAVLFDGEDVENLPLAALRRRIGYVFQSIGLFPHMSVAENIAIGPRLVGERLPEARITELLELVDLDPAMAPRMPDELSGGQRQRVGVARALASEPQLLLMDEPFGALDPVTRDALGERVRALHAKLGLTTVMVTHDMAEALLLAERVLVMDEGRIVADETPHALLDGAGGDIAQALVAVPRGQADRLAELAR</sequence>
<dbReference type="InterPro" id="IPR027417">
    <property type="entry name" value="P-loop_NTPase"/>
</dbReference>
<protein>
    <submittedName>
        <fullName evidence="5">ATP-binding cassette domain-containing protein</fullName>
    </submittedName>
</protein>
<dbReference type="Gene3D" id="3.40.50.300">
    <property type="entry name" value="P-loop containing nucleotide triphosphate hydrolases"/>
    <property type="match status" value="1"/>
</dbReference>
<dbReference type="InterPro" id="IPR003593">
    <property type="entry name" value="AAA+_ATPase"/>
</dbReference>